<reference evidence="2" key="1">
    <citation type="submission" date="2022-06" db="EMBL/GenBank/DDBJ databases">
        <title>Genome Sequence of Candolleomyces eurysporus.</title>
        <authorList>
            <person name="Buettner E."/>
        </authorList>
    </citation>
    <scope>NUCLEOTIDE SEQUENCE</scope>
    <source>
        <strain evidence="2">VTCC 930004</strain>
    </source>
</reference>
<evidence type="ECO:0000256" key="1">
    <source>
        <dbReference type="SAM" id="MobiDB-lite"/>
    </source>
</evidence>
<gene>
    <name evidence="2" type="ORF">H1R20_g15042</name>
</gene>
<name>A0A9W8IS62_9AGAR</name>
<sequence>MAVDAPQFTEGSSGATLPDVELAPVEAASAHPVDRNSHAAIALEVALAPAEMASVDPEGKEGLEYVSAAAMDISKGEHLVPPEKSLSPPLIYPSGRPRRKTQLPAQFHDDPIPPLLVVDLAPATGQWESTPSDTNSDDAVPSVEPYTTASNSYGLYWIYPTGKPSYTPDICLLLGDVADSPTFNTKKQASQKHTTQTHGGGAVPGSAEYSGPFSNQGSHSLMSWYHNYPTLSLASLNALVSDVILDPGFNHDDFVSFCAEKELGKLNHYAVLKDGVVSPDTWSVDSVEISVPGTHHKFPSKNEAPTFTVEDVYDCNIIDVIGAALHEPDAETFHLFPFELHWKPSNHEPSCCICLELYNSDEFIQAHLEVQGLAHENNSQHEAVVIGLMLVRFNTANSI</sequence>
<dbReference type="Proteomes" id="UP001140091">
    <property type="component" value="Unassembled WGS sequence"/>
</dbReference>
<dbReference type="OrthoDB" id="3208495at2759"/>
<evidence type="ECO:0000313" key="3">
    <source>
        <dbReference type="Proteomes" id="UP001140091"/>
    </source>
</evidence>
<protein>
    <submittedName>
        <fullName evidence="2">Uncharacterized protein</fullName>
    </submittedName>
</protein>
<dbReference type="EMBL" id="JANBPK010001519">
    <property type="protein sequence ID" value="KAJ2922051.1"/>
    <property type="molecule type" value="Genomic_DNA"/>
</dbReference>
<evidence type="ECO:0000313" key="2">
    <source>
        <dbReference type="EMBL" id="KAJ2922051.1"/>
    </source>
</evidence>
<feature type="non-terminal residue" evidence="2">
    <location>
        <position position="1"/>
    </location>
</feature>
<feature type="region of interest" description="Disordered" evidence="1">
    <location>
        <begin position="184"/>
        <end position="210"/>
    </location>
</feature>
<keyword evidence="3" id="KW-1185">Reference proteome</keyword>
<feature type="compositionally biased region" description="Polar residues" evidence="1">
    <location>
        <begin position="184"/>
        <end position="197"/>
    </location>
</feature>
<organism evidence="2 3">
    <name type="scientific">Candolleomyces eurysporus</name>
    <dbReference type="NCBI Taxonomy" id="2828524"/>
    <lineage>
        <taxon>Eukaryota</taxon>
        <taxon>Fungi</taxon>
        <taxon>Dikarya</taxon>
        <taxon>Basidiomycota</taxon>
        <taxon>Agaricomycotina</taxon>
        <taxon>Agaricomycetes</taxon>
        <taxon>Agaricomycetidae</taxon>
        <taxon>Agaricales</taxon>
        <taxon>Agaricineae</taxon>
        <taxon>Psathyrellaceae</taxon>
        <taxon>Candolleomyces</taxon>
    </lineage>
</organism>
<proteinExistence type="predicted"/>
<dbReference type="AlphaFoldDB" id="A0A9W8IS62"/>
<accession>A0A9W8IS62</accession>
<comment type="caution">
    <text evidence="2">The sequence shown here is derived from an EMBL/GenBank/DDBJ whole genome shotgun (WGS) entry which is preliminary data.</text>
</comment>